<keyword evidence="5 11" id="KW-0679">Respiratory chain</keyword>
<keyword evidence="12" id="KW-1185">Reference proteome</keyword>
<dbReference type="AlphaFoldDB" id="A0A6P6YM00"/>
<evidence type="ECO:0000256" key="9">
    <source>
        <dbReference type="ARBA" id="ARBA00023128"/>
    </source>
</evidence>
<comment type="function">
    <text evidence="1 11">Accessory subunit of the mitochondrial membrane respiratory chain NADH dehydrogenase (Complex I), that is believed not to be involved in catalysis. Complex I functions in the transfer of electrons from NADH to the respiratory chain. The immediate electron acceptor for the enzyme is believed to be ubiquinone.</text>
</comment>
<evidence type="ECO:0000256" key="5">
    <source>
        <dbReference type="ARBA" id="ARBA00022660"/>
    </source>
</evidence>
<sequence length="190" mass="22330">MAFRQLIGLTWRQLQSHESRILSTSLQRYKSTSITRGVFLDGECEDNSIVLADPEQVSLDQQLKNSYITIEEPNTLSNISGVPLDQVEERRVRIYKPAKNAMQSGTFDTQNWKIDFENRARWENPLMGWTSTGDPNSNLYLWFPTKEDAIAYCERNGYYYEVDETHERRKLKKTYAENFSWNRRTRIGSK</sequence>
<evidence type="ECO:0000256" key="6">
    <source>
        <dbReference type="ARBA" id="ARBA00022792"/>
    </source>
</evidence>
<evidence type="ECO:0000256" key="10">
    <source>
        <dbReference type="ARBA" id="ARBA00023136"/>
    </source>
</evidence>
<dbReference type="PANTHER" id="PTHR12219:SF8">
    <property type="entry name" value="NADH DEHYDROGENASE [UBIQUINONE] IRON-SULFUR PROTEIN 4, MITOCHONDRIAL"/>
    <property type="match status" value="1"/>
</dbReference>
<dbReference type="OrthoDB" id="3089at2759"/>
<evidence type="ECO:0000313" key="13">
    <source>
        <dbReference type="RefSeq" id="XP_027206215.1"/>
    </source>
</evidence>
<keyword evidence="10 11" id="KW-0472">Membrane</keyword>
<protein>
    <recommendedName>
        <fullName evidence="3 11">NADH dehydrogenase [ubiquinone] iron-sulfur protein 4, mitochondrial</fullName>
    </recommendedName>
</protein>
<dbReference type="InterPro" id="IPR038532">
    <property type="entry name" value="NDUFS4-like_sf"/>
</dbReference>
<name>A0A6P6YM00_DERPT</name>
<dbReference type="FunFam" id="3.30.160.190:FF:000001">
    <property type="entry name" value="NADH-ubiquinone oxidoreductase 21 kDa subunit mitochondrial"/>
    <property type="match status" value="1"/>
</dbReference>
<dbReference type="OMA" id="WRWYVDG"/>
<accession>A0A6P6YM00</accession>
<dbReference type="PANTHER" id="PTHR12219">
    <property type="entry name" value="NADH-UBIQUINONE OXIDOREDUCTASE"/>
    <property type="match status" value="1"/>
</dbReference>
<dbReference type="Proteomes" id="UP000515146">
    <property type="component" value="Unplaced"/>
</dbReference>
<dbReference type="InParanoid" id="A0A6P6YM00"/>
<gene>
    <name evidence="13" type="primary">LOC113799726</name>
</gene>
<dbReference type="KEGG" id="dpte:113799726"/>
<keyword evidence="7 11" id="KW-0809">Transit peptide</keyword>
<keyword evidence="8 11" id="KW-0249">Electron transport</keyword>
<dbReference type="InterPro" id="IPR006885">
    <property type="entry name" value="NADH_UbQ_FeS_4_mit-like"/>
</dbReference>
<organism evidence="12 13">
    <name type="scientific">Dermatophagoides pteronyssinus</name>
    <name type="common">European house dust mite</name>
    <dbReference type="NCBI Taxonomy" id="6956"/>
    <lineage>
        <taxon>Eukaryota</taxon>
        <taxon>Metazoa</taxon>
        <taxon>Ecdysozoa</taxon>
        <taxon>Arthropoda</taxon>
        <taxon>Chelicerata</taxon>
        <taxon>Arachnida</taxon>
        <taxon>Acari</taxon>
        <taxon>Acariformes</taxon>
        <taxon>Sarcoptiformes</taxon>
        <taxon>Astigmata</taxon>
        <taxon>Psoroptidia</taxon>
        <taxon>Analgoidea</taxon>
        <taxon>Pyroglyphidae</taxon>
        <taxon>Dermatophagoidinae</taxon>
        <taxon>Dermatophagoides</taxon>
    </lineage>
</organism>
<comment type="similarity">
    <text evidence="2 11">Belongs to the complex I NDUFS4 subunit family.</text>
</comment>
<proteinExistence type="inferred from homology"/>
<comment type="subcellular location">
    <subcellularLocation>
        <location evidence="11">Mitochondrion inner membrane</location>
        <topology evidence="11">Peripheral membrane protein</topology>
        <orientation evidence="11">Matrix side</orientation>
    </subcellularLocation>
</comment>
<evidence type="ECO:0000256" key="8">
    <source>
        <dbReference type="ARBA" id="ARBA00022982"/>
    </source>
</evidence>
<dbReference type="Pfam" id="PF04800">
    <property type="entry name" value="NDUS4"/>
    <property type="match status" value="1"/>
</dbReference>
<evidence type="ECO:0000256" key="1">
    <source>
        <dbReference type="ARBA" id="ARBA00003195"/>
    </source>
</evidence>
<evidence type="ECO:0000256" key="4">
    <source>
        <dbReference type="ARBA" id="ARBA00022448"/>
    </source>
</evidence>
<keyword evidence="4 11" id="KW-0813">Transport</keyword>
<evidence type="ECO:0000256" key="3">
    <source>
        <dbReference type="ARBA" id="ARBA00015796"/>
    </source>
</evidence>
<reference evidence="13" key="1">
    <citation type="submission" date="2025-08" db="UniProtKB">
        <authorList>
            <consortium name="RefSeq"/>
        </authorList>
    </citation>
    <scope>IDENTIFICATION</scope>
    <source>
        <strain evidence="13">Airmid</strain>
    </source>
</reference>
<dbReference type="CTD" id="32936"/>
<dbReference type="Gene3D" id="3.30.160.190">
    <property type="entry name" value="atu1810 like domain"/>
    <property type="match status" value="1"/>
</dbReference>
<evidence type="ECO:0000256" key="7">
    <source>
        <dbReference type="ARBA" id="ARBA00022946"/>
    </source>
</evidence>
<dbReference type="GO" id="GO:0005743">
    <property type="term" value="C:mitochondrial inner membrane"/>
    <property type="evidence" value="ECO:0007669"/>
    <property type="project" value="UniProtKB-SubCell"/>
</dbReference>
<keyword evidence="9 11" id="KW-0496">Mitochondrion</keyword>
<dbReference type="GO" id="GO:0022900">
    <property type="term" value="P:electron transport chain"/>
    <property type="evidence" value="ECO:0007669"/>
    <property type="project" value="InterPro"/>
</dbReference>
<evidence type="ECO:0000256" key="11">
    <source>
        <dbReference type="RuleBase" id="RU367010"/>
    </source>
</evidence>
<dbReference type="RefSeq" id="XP_027206215.1">
    <property type="nucleotide sequence ID" value="XM_027350414.1"/>
</dbReference>
<evidence type="ECO:0000313" key="12">
    <source>
        <dbReference type="Proteomes" id="UP000515146"/>
    </source>
</evidence>
<evidence type="ECO:0000256" key="2">
    <source>
        <dbReference type="ARBA" id="ARBA00005882"/>
    </source>
</evidence>
<keyword evidence="6 11" id="KW-0999">Mitochondrion inner membrane</keyword>
<dbReference type="FunCoup" id="A0A6P6YM00">
    <property type="interactions" value="914"/>
</dbReference>